<organism evidence="17 18">
    <name type="scientific">Cellulomonas algicola</name>
    <dbReference type="NCBI Taxonomy" id="2071633"/>
    <lineage>
        <taxon>Bacteria</taxon>
        <taxon>Bacillati</taxon>
        <taxon>Actinomycetota</taxon>
        <taxon>Actinomycetes</taxon>
        <taxon>Micrococcales</taxon>
        <taxon>Cellulomonadaceae</taxon>
        <taxon>Cellulomonas</taxon>
    </lineage>
</organism>
<dbReference type="PANTHER" id="PTHR11533">
    <property type="entry name" value="PROTEASE M1 ZINC METALLOPROTEASE"/>
    <property type="match status" value="1"/>
</dbReference>
<evidence type="ECO:0000256" key="4">
    <source>
        <dbReference type="ARBA" id="ARBA00012564"/>
    </source>
</evidence>
<name>A0A401V1E0_9CELL</name>
<dbReference type="SUPFAM" id="SSF55486">
    <property type="entry name" value="Metalloproteases ('zincins'), catalytic domain"/>
    <property type="match status" value="1"/>
</dbReference>
<evidence type="ECO:0000256" key="9">
    <source>
        <dbReference type="ARBA" id="ARBA00022801"/>
    </source>
</evidence>
<dbReference type="NCBIfam" id="TIGR02412">
    <property type="entry name" value="pepN_strep_liv"/>
    <property type="match status" value="1"/>
</dbReference>
<gene>
    <name evidence="17" type="ORF">CTKZ_22780</name>
</gene>
<dbReference type="PRINTS" id="PR00756">
    <property type="entry name" value="ALADIPTASE"/>
</dbReference>
<comment type="catalytic activity">
    <reaction evidence="1">
        <text>Release of an N-terminal amino acid, Xaa-|-Yaa- from a peptide, amide or arylamide. Xaa is preferably Ala, but may be most amino acids including Pro (slow action). When a terminal hydrophobic residue is followed by a prolyl residue, the two may be released as an intact Xaa-Pro dipeptide.</text>
        <dbReference type="EC" id="3.4.11.2"/>
    </reaction>
</comment>
<evidence type="ECO:0000313" key="18">
    <source>
        <dbReference type="Proteomes" id="UP000288246"/>
    </source>
</evidence>
<comment type="cofactor">
    <cofactor evidence="2">
        <name>Zn(2+)</name>
        <dbReference type="ChEBI" id="CHEBI:29105"/>
    </cofactor>
</comment>
<reference evidence="17 18" key="1">
    <citation type="submission" date="2018-11" db="EMBL/GenBank/DDBJ databases">
        <title>Draft genome sequence of Cellulomonas takizawaensis strain TKZ-21.</title>
        <authorList>
            <person name="Yamamura H."/>
            <person name="Hayashi T."/>
            <person name="Hamada M."/>
            <person name="Serisawa Y."/>
            <person name="Matsuyama K."/>
            <person name="Nakagawa Y."/>
            <person name="Otoguro M."/>
            <person name="Yanagida F."/>
            <person name="Hayakawa M."/>
        </authorList>
    </citation>
    <scope>NUCLEOTIDE SEQUENCE [LARGE SCALE GENOMIC DNA]</scope>
    <source>
        <strain evidence="17 18">TKZ-21</strain>
    </source>
</reference>
<evidence type="ECO:0000256" key="10">
    <source>
        <dbReference type="ARBA" id="ARBA00022833"/>
    </source>
</evidence>
<evidence type="ECO:0000256" key="3">
    <source>
        <dbReference type="ARBA" id="ARBA00010136"/>
    </source>
</evidence>
<dbReference type="GO" id="GO:0042277">
    <property type="term" value="F:peptide binding"/>
    <property type="evidence" value="ECO:0007669"/>
    <property type="project" value="TreeGrafter"/>
</dbReference>
<keyword evidence="9" id="KW-0378">Hydrolase</keyword>
<proteinExistence type="inferred from homology"/>
<dbReference type="RefSeq" id="WP_124343224.1">
    <property type="nucleotide sequence ID" value="NZ_BHYL01000189.1"/>
</dbReference>
<evidence type="ECO:0000313" key="17">
    <source>
        <dbReference type="EMBL" id="GCD20716.1"/>
    </source>
</evidence>
<comment type="caution">
    <text evidence="17">The sequence shown here is derived from an EMBL/GenBank/DDBJ whole genome shotgun (WGS) entry which is preliminary data.</text>
</comment>
<dbReference type="InterPro" id="IPR012778">
    <property type="entry name" value="Pept_M1_aminopeptidase"/>
</dbReference>
<keyword evidence="6 17" id="KW-0031">Aminopeptidase</keyword>
<dbReference type="GO" id="GO:0008270">
    <property type="term" value="F:zinc ion binding"/>
    <property type="evidence" value="ECO:0007669"/>
    <property type="project" value="InterPro"/>
</dbReference>
<dbReference type="Gene3D" id="2.60.40.1730">
    <property type="entry name" value="tricorn interacting facor f3 domain"/>
    <property type="match status" value="1"/>
</dbReference>
<keyword evidence="10" id="KW-0862">Zinc</keyword>
<dbReference type="InterPro" id="IPR014782">
    <property type="entry name" value="Peptidase_M1_dom"/>
</dbReference>
<dbReference type="InterPro" id="IPR050344">
    <property type="entry name" value="Peptidase_M1_aminopeptidases"/>
</dbReference>
<dbReference type="InterPro" id="IPR001930">
    <property type="entry name" value="Peptidase_M1"/>
</dbReference>
<evidence type="ECO:0000256" key="7">
    <source>
        <dbReference type="ARBA" id="ARBA00022670"/>
    </source>
</evidence>
<evidence type="ECO:0000256" key="2">
    <source>
        <dbReference type="ARBA" id="ARBA00001947"/>
    </source>
</evidence>
<feature type="domain" description="Peptidase M1 membrane alanine aminopeptidase" evidence="14">
    <location>
        <begin position="243"/>
        <end position="453"/>
    </location>
</feature>
<evidence type="ECO:0000256" key="13">
    <source>
        <dbReference type="ARBA" id="ARBA00031533"/>
    </source>
</evidence>
<dbReference type="GO" id="GO:0016285">
    <property type="term" value="F:alanyl aminopeptidase activity"/>
    <property type="evidence" value="ECO:0007669"/>
    <property type="project" value="UniProtKB-EC"/>
</dbReference>
<protein>
    <recommendedName>
        <fullName evidence="5">Aminopeptidase N</fullName>
        <ecNumber evidence="4">3.4.11.2</ecNumber>
    </recommendedName>
    <alternativeName>
        <fullName evidence="12">Alanine aminopeptidase</fullName>
    </alternativeName>
    <alternativeName>
        <fullName evidence="13">Lysyl aminopeptidase</fullName>
    </alternativeName>
</protein>
<evidence type="ECO:0000256" key="5">
    <source>
        <dbReference type="ARBA" id="ARBA00015611"/>
    </source>
</evidence>
<dbReference type="InterPro" id="IPR024571">
    <property type="entry name" value="ERAP1-like_C_dom"/>
</dbReference>
<dbReference type="InterPro" id="IPR045357">
    <property type="entry name" value="Aminopeptidase_N-like_N"/>
</dbReference>
<dbReference type="EC" id="3.4.11.2" evidence="4"/>
<evidence type="ECO:0000256" key="6">
    <source>
        <dbReference type="ARBA" id="ARBA00022438"/>
    </source>
</evidence>
<dbReference type="CDD" id="cd09602">
    <property type="entry name" value="M1_APN"/>
    <property type="match status" value="1"/>
</dbReference>
<feature type="domain" description="Aminopeptidase N-like N-terminal" evidence="16">
    <location>
        <begin position="116"/>
        <end position="200"/>
    </location>
</feature>
<keyword evidence="11" id="KW-0482">Metalloprotease</keyword>
<dbReference type="FunFam" id="2.60.40.1730:FF:000010">
    <property type="entry name" value="Putative aminopeptidase N"/>
    <property type="match status" value="1"/>
</dbReference>
<dbReference type="GO" id="GO:0016020">
    <property type="term" value="C:membrane"/>
    <property type="evidence" value="ECO:0007669"/>
    <property type="project" value="TreeGrafter"/>
</dbReference>
<dbReference type="Pfam" id="PF11838">
    <property type="entry name" value="ERAP1_C"/>
    <property type="match status" value="1"/>
</dbReference>
<evidence type="ECO:0000259" key="14">
    <source>
        <dbReference type="Pfam" id="PF01433"/>
    </source>
</evidence>
<evidence type="ECO:0000256" key="1">
    <source>
        <dbReference type="ARBA" id="ARBA00000098"/>
    </source>
</evidence>
<dbReference type="AlphaFoldDB" id="A0A401V1E0"/>
<dbReference type="InterPro" id="IPR027268">
    <property type="entry name" value="Peptidase_M4/M1_CTD_sf"/>
</dbReference>
<keyword evidence="8" id="KW-0479">Metal-binding</keyword>
<evidence type="ECO:0000256" key="8">
    <source>
        <dbReference type="ARBA" id="ARBA00022723"/>
    </source>
</evidence>
<keyword evidence="18" id="KW-1185">Reference proteome</keyword>
<dbReference type="SUPFAM" id="SSF63737">
    <property type="entry name" value="Leukotriene A4 hydrolase N-terminal domain"/>
    <property type="match status" value="1"/>
</dbReference>
<dbReference type="GO" id="GO:0070006">
    <property type="term" value="F:metalloaminopeptidase activity"/>
    <property type="evidence" value="ECO:0007669"/>
    <property type="project" value="TreeGrafter"/>
</dbReference>
<evidence type="ECO:0000256" key="11">
    <source>
        <dbReference type="ARBA" id="ARBA00023049"/>
    </source>
</evidence>
<dbReference type="PANTHER" id="PTHR11533:SF174">
    <property type="entry name" value="PUROMYCIN-SENSITIVE AMINOPEPTIDASE-RELATED"/>
    <property type="match status" value="1"/>
</dbReference>
<dbReference type="Pfam" id="PF17900">
    <property type="entry name" value="Peptidase_M1_N"/>
    <property type="match status" value="1"/>
</dbReference>
<dbReference type="OrthoDB" id="100605at2"/>
<dbReference type="GO" id="GO:0005615">
    <property type="term" value="C:extracellular space"/>
    <property type="evidence" value="ECO:0007669"/>
    <property type="project" value="TreeGrafter"/>
</dbReference>
<keyword evidence="7" id="KW-0645">Protease</keyword>
<dbReference type="GO" id="GO:0043171">
    <property type="term" value="P:peptide catabolic process"/>
    <property type="evidence" value="ECO:0007669"/>
    <property type="project" value="TreeGrafter"/>
</dbReference>
<evidence type="ECO:0000259" key="15">
    <source>
        <dbReference type="Pfam" id="PF11838"/>
    </source>
</evidence>
<dbReference type="InterPro" id="IPR042097">
    <property type="entry name" value="Aminopeptidase_N-like_N_sf"/>
</dbReference>
<accession>A0A401V1E0</accession>
<comment type="similarity">
    <text evidence="3">Belongs to the peptidase M1 family.</text>
</comment>
<feature type="domain" description="ERAP1-like C-terminal" evidence="15">
    <location>
        <begin position="540"/>
        <end position="854"/>
    </location>
</feature>
<dbReference type="Pfam" id="PF01433">
    <property type="entry name" value="Peptidase_M1"/>
    <property type="match status" value="1"/>
</dbReference>
<evidence type="ECO:0000259" key="16">
    <source>
        <dbReference type="Pfam" id="PF17900"/>
    </source>
</evidence>
<dbReference type="EMBL" id="BHYL01000189">
    <property type="protein sequence ID" value="GCD20716.1"/>
    <property type="molecule type" value="Genomic_DNA"/>
</dbReference>
<dbReference type="Proteomes" id="UP000288246">
    <property type="component" value="Unassembled WGS sequence"/>
</dbReference>
<sequence length="866" mass="94316">MPAENLTRAEARERAAVVSPQSYDVTLDLTTGPATFASRSVVRFTATPGASTFIDLIAPTVHEVTLNGRALDVADVFADSRIRLDDLAADNELVVVADAAYMNTGEGLHRFVDPVDDEVYLYSQFEVADSRRVFAVFEQPDLKATFTFTVTAPAHWVVVSNYPQVGEPEPVEGGVNRNGGADKGTATWRFETTPRMSSYITAVIAGPYHAEHGELTSSDGRTIPLGVYVRGSLAEHLDTDNILDITRAGFAFFEDKFGVPYPFAKYDQLFVPEFNAGAMENAGAVTFLESYVFRSKVPEATIERRAVTILHELAHMWFGDLVTMRWWDDLWLNESFAEYVSTLATAQATAWTSAWTTFSSLEKNWAYRQDQLPSTHPIVADMRDLEDVEVNFDGITYAKGASVLKQLVAWVGQDQFFAGVRAYFAKHAWGNTELRDLLTELETTSGRDLSSWSALWLEKAGVTLLRPEIEVDADGTITSFAVLQEVPDEHPVQRPHRLAIGGYDLDASTGRLARTLHLELDVDGPRTEVPQLVGQHRPALVLVNDDDLAYAKIRLDEQSLAAAIEHLGAFDDSLPRTLVWTAAWDATRDGETPARDFVDLVLGNILHETDSSVVLVLLRQLTTSLDLYVAPEHRQATAVAAADRLLGLARSAEAGSDTQLQLVKAFAARAETDTQLDAVAALLDGREQLDGLTIDTDLRWELLTSLVTGGRAGETDIAVQLSADATATGQRAAAAARAAVPTAEAKAAAWAAVVDGDDLPNAIQAATIAGFGRVHDRALLLPYVEPYFAALATVWADKTNEMAQNIVLGLYPTDLADHAGVDVLGATDAWLASQADAPPALRRLVAENRDGVRRALAAQETDRRKA</sequence>
<dbReference type="GO" id="GO:0006508">
    <property type="term" value="P:proteolysis"/>
    <property type="evidence" value="ECO:0007669"/>
    <property type="project" value="UniProtKB-KW"/>
</dbReference>
<evidence type="ECO:0000256" key="12">
    <source>
        <dbReference type="ARBA" id="ARBA00029811"/>
    </source>
</evidence>
<dbReference type="Gene3D" id="1.10.390.10">
    <property type="entry name" value="Neutral Protease Domain 2"/>
    <property type="match status" value="1"/>
</dbReference>
<dbReference type="GO" id="GO:0005737">
    <property type="term" value="C:cytoplasm"/>
    <property type="evidence" value="ECO:0007669"/>
    <property type="project" value="TreeGrafter"/>
</dbReference>
<dbReference type="FunFam" id="1.10.390.10:FF:000004">
    <property type="entry name" value="Aminopeptidase N"/>
    <property type="match status" value="1"/>
</dbReference>